<protein>
    <recommendedName>
        <fullName evidence="2">C2 NT-type domain-containing protein</fullName>
    </recommendedName>
</protein>
<accession>A0A4S8JU46</accession>
<dbReference type="InterPro" id="IPR019448">
    <property type="entry name" value="NT-C2"/>
</dbReference>
<evidence type="ECO:0000313" key="4">
    <source>
        <dbReference type="Proteomes" id="UP000317650"/>
    </source>
</evidence>
<evidence type="ECO:0000256" key="1">
    <source>
        <dbReference type="SAM" id="MobiDB-lite"/>
    </source>
</evidence>
<feature type="compositionally biased region" description="Basic and acidic residues" evidence="1">
    <location>
        <begin position="53"/>
        <end position="68"/>
    </location>
</feature>
<dbReference type="Pfam" id="PF21745">
    <property type="entry name" value="PMI1_PMIR1-2_C"/>
    <property type="match status" value="1"/>
</dbReference>
<dbReference type="Proteomes" id="UP000317650">
    <property type="component" value="Chromosome 5"/>
</dbReference>
<dbReference type="InterPro" id="IPR039614">
    <property type="entry name" value="PMI1-like"/>
</dbReference>
<comment type="caution">
    <text evidence="3">The sequence shown here is derived from an EMBL/GenBank/DDBJ whole genome shotgun (WGS) entry which is preliminary data.</text>
</comment>
<proteinExistence type="predicted"/>
<dbReference type="PROSITE" id="PS51840">
    <property type="entry name" value="C2_NT"/>
    <property type="match status" value="1"/>
</dbReference>
<sequence>MTGSPPPPKAEANVQIVPELENLSRSVCRAHSSRRTASLVLPCFSSANPPVDDEPRLVGEGARSDRHNRSSGHPVCGKSQQDHEGDDTDGGRHHTPVGEPGPEEKRGIWSWKPMRALARITMHRLVCLFSVEVIAIHHLPASVDGLRLSVVVRKKETRDGAVKTMPSRALQGTADFQETLFLPSHLYCSGGAGTGKPLKFESRLFLISTVAVDAPQLDLGTSIVDLSLMVKESIQKNLEGQRIRQWGKDFPLSGKAKGGEMVLKLAFQIMDDGGFGIYNQAETIRTNREKDPDFVVSWKQPRSSFSDANPRTMIEDPSLIHSDDNTSMRRSAATDELALPGHDLNPPVSPVLQKAKSDLMEEGDNLPYYEVIDKGIEIQEERQNKEEMTSEATTKGASVSSEVVKQVVHRRAQQRRLKELRPVTREFEALDSVVTEDVVGLAKTTQEHKLQRLDTEEEVVIKEFLRLLEFEDSEGSKCDVVDLITCSNLGSKEDARNEGESVLLSDLGRNLGPVIQTRDGGYLVSMNPCNVPAPRKETPKLAMQISRGLILEENNLESEFEVFRRLAAMGSEKMGSKILSLAAMDELFGKTAGQIAIEGVASAIISGRNKEGASSSAARTITTVKKMAAAMNEGRKVRISTGIWSANEKPVTVDEILSLSLQKMEAMAVDALKIQVEMTEEEEEAHFDVAPLMESNDSSYPLESAISPEDWSRACSAKDNVMMLVVVQLRDPSRNYEAVGAPMIVVVKAVASDDGQGNTDRRFKLTSLHVGGLKLSSNRKRSVGDGEKQRSTAMQWLAENGLAKAGRRTKRTQAKRGQDVVWSISSRCSAGIWLLPVRNPNVTVPSNNNL</sequence>
<keyword evidence="4" id="KW-1185">Reference proteome</keyword>
<organism evidence="3 4">
    <name type="scientific">Musa balbisiana</name>
    <name type="common">Banana</name>
    <dbReference type="NCBI Taxonomy" id="52838"/>
    <lineage>
        <taxon>Eukaryota</taxon>
        <taxon>Viridiplantae</taxon>
        <taxon>Streptophyta</taxon>
        <taxon>Embryophyta</taxon>
        <taxon>Tracheophyta</taxon>
        <taxon>Spermatophyta</taxon>
        <taxon>Magnoliopsida</taxon>
        <taxon>Liliopsida</taxon>
        <taxon>Zingiberales</taxon>
        <taxon>Musaceae</taxon>
        <taxon>Musa</taxon>
    </lineage>
</organism>
<dbReference type="AlphaFoldDB" id="A0A4S8JU46"/>
<evidence type="ECO:0000259" key="2">
    <source>
        <dbReference type="PROSITE" id="PS51840"/>
    </source>
</evidence>
<evidence type="ECO:0000313" key="3">
    <source>
        <dbReference type="EMBL" id="THU65683.1"/>
    </source>
</evidence>
<dbReference type="Pfam" id="PF10358">
    <property type="entry name" value="NT-C2"/>
    <property type="match status" value="1"/>
</dbReference>
<feature type="region of interest" description="Disordered" evidence="1">
    <location>
        <begin position="301"/>
        <end position="325"/>
    </location>
</feature>
<dbReference type="STRING" id="52838.A0A4S8JU46"/>
<reference evidence="3 4" key="1">
    <citation type="journal article" date="2019" name="Nat. Plants">
        <title>Genome sequencing of Musa balbisiana reveals subgenome evolution and function divergence in polyploid bananas.</title>
        <authorList>
            <person name="Yao X."/>
        </authorList>
    </citation>
    <scope>NUCLEOTIDE SEQUENCE [LARGE SCALE GENOMIC DNA]</scope>
    <source>
        <strain evidence="4">cv. DH-PKW</strain>
        <tissue evidence="3">Leaves</tissue>
    </source>
</reference>
<dbReference type="PANTHER" id="PTHR33414">
    <property type="entry name" value="PROTEIN PLASTID MOVEMENT IMPAIRED 1-RELATED 1"/>
    <property type="match status" value="1"/>
</dbReference>
<dbReference type="PANTHER" id="PTHR33414:SF2">
    <property type="entry name" value="PROTEIN PLASTID MOVEMENT IMPAIRED 1"/>
    <property type="match status" value="1"/>
</dbReference>
<name>A0A4S8JU46_MUSBA</name>
<dbReference type="InterPro" id="IPR048972">
    <property type="entry name" value="PMI1_PMIR1-2_C"/>
</dbReference>
<gene>
    <name evidence="3" type="ORF">C4D60_Mb05t06220</name>
</gene>
<dbReference type="EMBL" id="PYDT01000003">
    <property type="protein sequence ID" value="THU65683.1"/>
    <property type="molecule type" value="Genomic_DNA"/>
</dbReference>
<feature type="domain" description="C2 NT-type" evidence="2">
    <location>
        <begin position="117"/>
        <end position="271"/>
    </location>
</feature>
<feature type="region of interest" description="Disordered" evidence="1">
    <location>
        <begin position="43"/>
        <end position="106"/>
    </location>
</feature>